<evidence type="ECO:0008006" key="4">
    <source>
        <dbReference type="Google" id="ProtNLM"/>
    </source>
</evidence>
<reference evidence="2" key="1">
    <citation type="submission" date="2023-07" db="EMBL/GenBank/DDBJ databases">
        <title>draft genome sequence of fig (Ficus carica).</title>
        <authorList>
            <person name="Takahashi T."/>
            <person name="Nishimura K."/>
        </authorList>
    </citation>
    <scope>NUCLEOTIDE SEQUENCE</scope>
</reference>
<evidence type="ECO:0000313" key="2">
    <source>
        <dbReference type="EMBL" id="GMN36229.1"/>
    </source>
</evidence>
<dbReference type="Proteomes" id="UP001187192">
    <property type="component" value="Unassembled WGS sequence"/>
</dbReference>
<accession>A0AA87ZML8</accession>
<keyword evidence="3" id="KW-1185">Reference proteome</keyword>
<dbReference type="InterPro" id="IPR040273">
    <property type="entry name" value="PIP1"/>
</dbReference>
<evidence type="ECO:0000256" key="1">
    <source>
        <dbReference type="SAM" id="SignalP"/>
    </source>
</evidence>
<feature type="chain" id="PRO_5041644284" description="Transmembrane protein" evidence="1">
    <location>
        <begin position="30"/>
        <end position="75"/>
    </location>
</feature>
<organism evidence="2 3">
    <name type="scientific">Ficus carica</name>
    <name type="common">Common fig</name>
    <dbReference type="NCBI Taxonomy" id="3494"/>
    <lineage>
        <taxon>Eukaryota</taxon>
        <taxon>Viridiplantae</taxon>
        <taxon>Streptophyta</taxon>
        <taxon>Embryophyta</taxon>
        <taxon>Tracheophyta</taxon>
        <taxon>Spermatophyta</taxon>
        <taxon>Magnoliopsida</taxon>
        <taxon>eudicotyledons</taxon>
        <taxon>Gunneridae</taxon>
        <taxon>Pentapetalae</taxon>
        <taxon>rosids</taxon>
        <taxon>fabids</taxon>
        <taxon>Rosales</taxon>
        <taxon>Moraceae</taxon>
        <taxon>Ficeae</taxon>
        <taxon>Ficus</taxon>
    </lineage>
</organism>
<gene>
    <name evidence="2" type="ORF">TIFTF001_005844</name>
</gene>
<keyword evidence="1" id="KW-0732">Signal</keyword>
<proteinExistence type="predicted"/>
<evidence type="ECO:0000313" key="3">
    <source>
        <dbReference type="Proteomes" id="UP001187192"/>
    </source>
</evidence>
<protein>
    <recommendedName>
        <fullName evidence="4">Transmembrane protein</fullName>
    </recommendedName>
</protein>
<dbReference type="PANTHER" id="PTHR37245">
    <property type="entry name" value="PAMP-INDUCED SECRETED PEPTIDE 1"/>
    <property type="match status" value="1"/>
</dbReference>
<feature type="signal peptide" evidence="1">
    <location>
        <begin position="1"/>
        <end position="29"/>
    </location>
</feature>
<name>A0AA87ZML8_FICCA</name>
<sequence length="75" mass="8088">MSSSKMITSLLIIFVLAVAVLSHAGSVKASRVLPEDFGRENHVEKYSSVYDNAKQSLAFWLQRLSSGPSPSGPGH</sequence>
<dbReference type="AlphaFoldDB" id="A0AA87ZML8"/>
<comment type="caution">
    <text evidence="2">The sequence shown here is derived from an EMBL/GenBank/DDBJ whole genome shotgun (WGS) entry which is preliminary data.</text>
</comment>
<dbReference type="EMBL" id="BTGU01000006">
    <property type="protein sequence ID" value="GMN36229.1"/>
    <property type="molecule type" value="Genomic_DNA"/>
</dbReference>
<dbReference type="PANTHER" id="PTHR37245:SF4">
    <property type="entry name" value="PAMP-INDUCED SECRETED PEPTIDE 1"/>
    <property type="match status" value="1"/>
</dbReference>
<dbReference type="GO" id="GO:0006952">
    <property type="term" value="P:defense response"/>
    <property type="evidence" value="ECO:0007669"/>
    <property type="project" value="InterPro"/>
</dbReference>